<protein>
    <submittedName>
        <fullName evidence="8">Recombinase family protein</fullName>
    </submittedName>
</protein>
<evidence type="ECO:0000256" key="4">
    <source>
        <dbReference type="ARBA" id="ARBA00023172"/>
    </source>
</evidence>
<dbReference type="Proteomes" id="UP000292886">
    <property type="component" value="Chromosome"/>
</dbReference>
<dbReference type="InterPro" id="IPR006119">
    <property type="entry name" value="Resolv_N"/>
</dbReference>
<organism evidence="8 9">
    <name type="scientific">Periweissella cryptocerci</name>
    <dbReference type="NCBI Taxonomy" id="2506420"/>
    <lineage>
        <taxon>Bacteria</taxon>
        <taxon>Bacillati</taxon>
        <taxon>Bacillota</taxon>
        <taxon>Bacilli</taxon>
        <taxon>Lactobacillales</taxon>
        <taxon>Lactobacillaceae</taxon>
        <taxon>Periweissella</taxon>
    </lineage>
</organism>
<evidence type="ECO:0000256" key="3">
    <source>
        <dbReference type="ARBA" id="ARBA00023125"/>
    </source>
</evidence>
<dbReference type="Gene3D" id="1.10.10.60">
    <property type="entry name" value="Homeodomain-like"/>
    <property type="match status" value="1"/>
</dbReference>
<dbReference type="PROSITE" id="PS00397">
    <property type="entry name" value="RECOMBINASES_1"/>
    <property type="match status" value="1"/>
</dbReference>
<dbReference type="RefSeq" id="WP_133364062.1">
    <property type="nucleotide sequence ID" value="NZ_CP037940.1"/>
</dbReference>
<dbReference type="GO" id="GO:0000150">
    <property type="term" value="F:DNA strand exchange activity"/>
    <property type="evidence" value="ECO:0007669"/>
    <property type="project" value="InterPro"/>
</dbReference>
<dbReference type="SMART" id="SM00857">
    <property type="entry name" value="Resolvase"/>
    <property type="match status" value="1"/>
</dbReference>
<evidence type="ECO:0000256" key="6">
    <source>
        <dbReference type="PROSITE-ProRule" id="PRU10137"/>
    </source>
</evidence>
<dbReference type="EMBL" id="CP037940">
    <property type="protein sequence ID" value="QBO36985.1"/>
    <property type="molecule type" value="Genomic_DNA"/>
</dbReference>
<dbReference type="InterPro" id="IPR036162">
    <property type="entry name" value="Resolvase-like_N_sf"/>
</dbReference>
<keyword evidence="2" id="KW-0229">DNA integration</keyword>
<evidence type="ECO:0000256" key="2">
    <source>
        <dbReference type="ARBA" id="ARBA00022908"/>
    </source>
</evidence>
<dbReference type="OrthoDB" id="9797501at2"/>
<name>A0A4V1AIX1_9LACO</name>
<dbReference type="InterPro" id="IPR050639">
    <property type="entry name" value="SSR_resolvase"/>
</dbReference>
<dbReference type="InterPro" id="IPR040652">
    <property type="entry name" value="Cry35Ab1_HTH"/>
</dbReference>
<dbReference type="GO" id="GO:0003677">
    <property type="term" value="F:DNA binding"/>
    <property type="evidence" value="ECO:0007669"/>
    <property type="project" value="UniProtKB-KW"/>
</dbReference>
<gene>
    <name evidence="8" type="ORF">EQG49_11260</name>
</gene>
<proteinExistence type="inferred from homology"/>
<keyword evidence="9" id="KW-1185">Reference proteome</keyword>
<accession>A0A4V1AIX1</accession>
<dbReference type="AlphaFoldDB" id="A0A4V1AIX1"/>
<evidence type="ECO:0000313" key="9">
    <source>
        <dbReference type="Proteomes" id="UP000292886"/>
    </source>
</evidence>
<comment type="similarity">
    <text evidence="1">Belongs to the site-specific recombinase resolvase family.</text>
</comment>
<dbReference type="PANTHER" id="PTHR30461">
    <property type="entry name" value="DNA-INVERTASE FROM LAMBDOID PROPHAGE"/>
    <property type="match status" value="1"/>
</dbReference>
<keyword evidence="3" id="KW-0238">DNA-binding</keyword>
<dbReference type="Pfam" id="PF18010">
    <property type="entry name" value="HTH_49"/>
    <property type="match status" value="1"/>
</dbReference>
<dbReference type="Pfam" id="PF00239">
    <property type="entry name" value="Resolvase"/>
    <property type="match status" value="1"/>
</dbReference>
<evidence type="ECO:0000256" key="5">
    <source>
        <dbReference type="PIRSR" id="PIRSR606118-50"/>
    </source>
</evidence>
<keyword evidence="4" id="KW-0233">DNA recombination</keyword>
<feature type="active site" description="O-(5'-phospho-DNA)-serine intermediate" evidence="5 6">
    <location>
        <position position="9"/>
    </location>
</feature>
<dbReference type="CDD" id="cd03768">
    <property type="entry name" value="SR_ResInv"/>
    <property type="match status" value="1"/>
</dbReference>
<dbReference type="GO" id="GO:0015074">
    <property type="term" value="P:DNA integration"/>
    <property type="evidence" value="ECO:0007669"/>
    <property type="project" value="UniProtKB-KW"/>
</dbReference>
<dbReference type="Gene3D" id="3.40.50.1390">
    <property type="entry name" value="Resolvase, N-terminal catalytic domain"/>
    <property type="match status" value="1"/>
</dbReference>
<dbReference type="PANTHER" id="PTHR30461:SF26">
    <property type="entry name" value="RESOLVASE HOMOLOG YNEB"/>
    <property type="match status" value="1"/>
</dbReference>
<evidence type="ECO:0000259" key="7">
    <source>
        <dbReference type="PROSITE" id="PS51736"/>
    </source>
</evidence>
<dbReference type="SUPFAM" id="SSF53041">
    <property type="entry name" value="Resolvase-like"/>
    <property type="match status" value="1"/>
</dbReference>
<dbReference type="PROSITE" id="PS51736">
    <property type="entry name" value="RECOMBINASES_3"/>
    <property type="match status" value="1"/>
</dbReference>
<dbReference type="InterPro" id="IPR006118">
    <property type="entry name" value="Recombinase_CS"/>
</dbReference>
<sequence>MIYGYARVSTKGQSLDVQLDKLMAAGVDPKKIYSEKFTGKTTNRPRFKALIRRLEANDILVVTKLDRMARNTREALNIIEPLLDKGVMVRVLNIGMIENSSVGRFFLRTLLSIAEMERDMILERVTEGKEKARQRKGYKEGRPKRKITKRYREAYELLKTHSYSEVITETGISKSTLVRIKKQIEGGQK</sequence>
<feature type="domain" description="Resolvase/invertase-type recombinase catalytic" evidence="7">
    <location>
        <begin position="1"/>
        <end position="136"/>
    </location>
</feature>
<evidence type="ECO:0000313" key="8">
    <source>
        <dbReference type="EMBL" id="QBO36985.1"/>
    </source>
</evidence>
<evidence type="ECO:0000256" key="1">
    <source>
        <dbReference type="ARBA" id="ARBA00009913"/>
    </source>
</evidence>
<reference evidence="9" key="1">
    <citation type="submission" date="2019-03" db="EMBL/GenBank/DDBJ databases">
        <title>Weissella sp. 26KH-42 Genome sequencing.</title>
        <authorList>
            <person name="Heo J."/>
            <person name="Kim S.-J."/>
            <person name="Kim J.-S."/>
            <person name="Hong S.-B."/>
            <person name="Kwon S.-W."/>
        </authorList>
    </citation>
    <scope>NUCLEOTIDE SEQUENCE [LARGE SCALE GENOMIC DNA]</scope>
    <source>
        <strain evidence="9">26KH-42</strain>
    </source>
</reference>
<dbReference type="KEGG" id="wei:EQG49_11260"/>